<evidence type="ECO:0000313" key="1">
    <source>
        <dbReference type="EMBL" id="MBU8867889.1"/>
    </source>
</evidence>
<protein>
    <submittedName>
        <fullName evidence="1">Serine protease</fullName>
    </submittedName>
</protein>
<sequence length="285" mass="31763">MVAFSRPSYQSLLLRLFAKKDNGEDFELYTGTGFLVRGQGSPDSPYYLITNRHILSGRTAAGGHIAKYAATPTEIRITHNMQGPMWQLGDFVEISQPLHDASGLPLWFEHEDGIVVDVAALPITEFDAGHHKNATFFPYERRKPGEPMPELRPSDTVQIVGFPFGQTSYKSLAIWTTGSIASEPSVGYGGYRRFLVDARTRDGQSGSPVIVHTTANHPPLTFTDGSTRSYPGRSYLLGVYSGRISRGRDESDIGIVWKVRIISEIIKVRCRRPVPSETEYRDEIL</sequence>
<dbReference type="Proteomes" id="UP000824166">
    <property type="component" value="Unassembled WGS sequence"/>
</dbReference>
<dbReference type="RefSeq" id="WP_216926004.1">
    <property type="nucleotide sequence ID" value="NZ_JAHOPC010000010.1"/>
</dbReference>
<dbReference type="GO" id="GO:0006508">
    <property type="term" value="P:proteolysis"/>
    <property type="evidence" value="ECO:0007669"/>
    <property type="project" value="UniProtKB-KW"/>
</dbReference>
<dbReference type="Pfam" id="PF13365">
    <property type="entry name" value="Trypsin_2"/>
    <property type="match status" value="1"/>
</dbReference>
<comment type="caution">
    <text evidence="1">The sequence shown here is derived from an EMBL/GenBank/DDBJ whole genome shotgun (WGS) entry which is preliminary data.</text>
</comment>
<evidence type="ECO:0000313" key="2">
    <source>
        <dbReference type="Proteomes" id="UP000824166"/>
    </source>
</evidence>
<reference evidence="1 2" key="1">
    <citation type="submission" date="2021-06" db="EMBL/GenBank/DDBJ databases">
        <authorList>
            <person name="Jeong J.W."/>
        </authorList>
    </citation>
    <scope>NUCLEOTIDE SEQUENCE [LARGE SCALE GENOMIC DNA]</scope>
    <source>
        <strain evidence="1 2">MMS21-TAE1-1</strain>
    </source>
</reference>
<accession>A0ABS6IBX9</accession>
<dbReference type="EMBL" id="JAHOPC010000010">
    <property type="protein sequence ID" value="MBU8867889.1"/>
    <property type="molecule type" value="Genomic_DNA"/>
</dbReference>
<organism evidence="1 2">
    <name type="scientific">Paenarthrobacter aromaticivorans</name>
    <dbReference type="NCBI Taxonomy" id="2849150"/>
    <lineage>
        <taxon>Bacteria</taxon>
        <taxon>Bacillati</taxon>
        <taxon>Actinomycetota</taxon>
        <taxon>Actinomycetes</taxon>
        <taxon>Micrococcales</taxon>
        <taxon>Micrococcaceae</taxon>
        <taxon>Paenarthrobacter</taxon>
    </lineage>
</organism>
<proteinExistence type="predicted"/>
<gene>
    <name evidence="1" type="ORF">KSW38_16500</name>
</gene>
<keyword evidence="2" id="KW-1185">Reference proteome</keyword>
<dbReference type="GO" id="GO:0008233">
    <property type="term" value="F:peptidase activity"/>
    <property type="evidence" value="ECO:0007669"/>
    <property type="project" value="UniProtKB-KW"/>
</dbReference>
<keyword evidence="1" id="KW-0645">Protease</keyword>
<name>A0ABS6IBX9_9MICC</name>
<keyword evidence="1" id="KW-0378">Hydrolase</keyword>